<dbReference type="InterPro" id="IPR036390">
    <property type="entry name" value="WH_DNA-bd_sf"/>
</dbReference>
<dbReference type="EMBL" id="REFH01000011">
    <property type="protein sequence ID" value="RMA72972.1"/>
    <property type="molecule type" value="Genomic_DNA"/>
</dbReference>
<evidence type="ECO:0000313" key="2">
    <source>
        <dbReference type="Proteomes" id="UP000280368"/>
    </source>
</evidence>
<dbReference type="AlphaFoldDB" id="A0A3M0A1U2"/>
<sequence length="163" mass="18906">MTESEEQIRLIEELGLQLEDNIKLSPLASRIYSLLILSSNEGLTFEEIQTIVPASKSSISVNVNVLLQLDYISFYTKSGTRKRYFRLAKYFSLVTLNVDFQDISNEVRLIDKINTYNKKYHSAKYTNENYLGDILQDYLIKKQTLIQDTIKKIDDFSASDKEK</sequence>
<keyword evidence="2" id="KW-1185">Reference proteome</keyword>
<protein>
    <recommendedName>
        <fullName evidence="3">DNA-binding transcriptional regulator GbsR (MarR family)</fullName>
    </recommendedName>
</protein>
<evidence type="ECO:0008006" key="3">
    <source>
        <dbReference type="Google" id="ProtNLM"/>
    </source>
</evidence>
<comment type="caution">
    <text evidence="1">The sequence shown here is derived from an EMBL/GenBank/DDBJ whole genome shotgun (WGS) entry which is preliminary data.</text>
</comment>
<dbReference type="Proteomes" id="UP000280368">
    <property type="component" value="Unassembled WGS sequence"/>
</dbReference>
<accession>A0A3M0A1U2</accession>
<dbReference type="OrthoDB" id="1807857at2"/>
<dbReference type="RefSeq" id="WP_121926157.1">
    <property type="nucleotide sequence ID" value="NZ_CBCSGA010000025.1"/>
</dbReference>
<reference evidence="1 2" key="1">
    <citation type="submission" date="2018-10" db="EMBL/GenBank/DDBJ databases">
        <title>Genomic Encyclopedia of Archaeal and Bacterial Type Strains, Phase II (KMG-II): from individual species to whole genera.</title>
        <authorList>
            <person name="Goeker M."/>
        </authorList>
    </citation>
    <scope>NUCLEOTIDE SEQUENCE [LARGE SCALE GENOMIC DNA]</scope>
    <source>
        <strain evidence="1 2">DSM 19727</strain>
    </source>
</reference>
<gene>
    <name evidence="1" type="ORF">BC961_2568</name>
</gene>
<name>A0A3M0A1U2_9FLAO</name>
<evidence type="ECO:0000313" key="1">
    <source>
        <dbReference type="EMBL" id="RMA72972.1"/>
    </source>
</evidence>
<dbReference type="InterPro" id="IPR036388">
    <property type="entry name" value="WH-like_DNA-bd_sf"/>
</dbReference>
<organism evidence="1 2">
    <name type="scientific">Flavobacterium weaverense</name>
    <dbReference type="NCBI Taxonomy" id="271156"/>
    <lineage>
        <taxon>Bacteria</taxon>
        <taxon>Pseudomonadati</taxon>
        <taxon>Bacteroidota</taxon>
        <taxon>Flavobacteriia</taxon>
        <taxon>Flavobacteriales</taxon>
        <taxon>Flavobacteriaceae</taxon>
        <taxon>Flavobacterium</taxon>
    </lineage>
</organism>
<proteinExistence type="predicted"/>
<dbReference type="Gene3D" id="1.10.10.10">
    <property type="entry name" value="Winged helix-like DNA-binding domain superfamily/Winged helix DNA-binding domain"/>
    <property type="match status" value="1"/>
</dbReference>
<dbReference type="SUPFAM" id="SSF46785">
    <property type="entry name" value="Winged helix' DNA-binding domain"/>
    <property type="match status" value="1"/>
</dbReference>